<dbReference type="Proteomes" id="UP001608902">
    <property type="component" value="Unassembled WGS sequence"/>
</dbReference>
<dbReference type="AlphaFoldDB" id="A0ABD6F3Z3"/>
<keyword evidence="2" id="KW-1185">Reference proteome</keyword>
<sequence>MCMCRKNLMSDLLELLDYTKLLGEIRRGVPTKQLYGFTRLIGAFYLGLPLFKWHTTVPTLFEWPTTSEMIDAEGDDERSEIDRRWFSSKLPQELTVKFPAIMLWHMESYIEAIYYCSQFCDARSEIILRLIADHLFHLELISEYCTTNYLDMTTEKTIIEKCQNGITEHLSNWHLLIVSLLELDAVLGTTWRISFECRLLDEMRILQASLPLLVDKQQAVRGPLD</sequence>
<gene>
    <name evidence="1" type="ORF">AB6A40_011136</name>
</gene>
<proteinExistence type="predicted"/>
<name>A0ABD6F3Z3_9BILA</name>
<organism evidence="1 2">
    <name type="scientific">Gnathostoma spinigerum</name>
    <dbReference type="NCBI Taxonomy" id="75299"/>
    <lineage>
        <taxon>Eukaryota</taxon>
        <taxon>Metazoa</taxon>
        <taxon>Ecdysozoa</taxon>
        <taxon>Nematoda</taxon>
        <taxon>Chromadorea</taxon>
        <taxon>Rhabditida</taxon>
        <taxon>Spirurina</taxon>
        <taxon>Gnathostomatomorpha</taxon>
        <taxon>Gnathostomatoidea</taxon>
        <taxon>Gnathostomatidae</taxon>
        <taxon>Gnathostoma</taxon>
    </lineage>
</organism>
<reference evidence="1 2" key="1">
    <citation type="submission" date="2024-08" db="EMBL/GenBank/DDBJ databases">
        <title>Gnathostoma spinigerum genome.</title>
        <authorList>
            <person name="Gonzalez-Bertolin B."/>
            <person name="Monzon S."/>
            <person name="Zaballos A."/>
            <person name="Jimenez P."/>
            <person name="Dekumyoy P."/>
            <person name="Varona S."/>
            <person name="Cuesta I."/>
            <person name="Sumanam S."/>
            <person name="Adisakwattana P."/>
            <person name="Gasser R.B."/>
            <person name="Hernandez-Gonzalez A."/>
            <person name="Young N.D."/>
            <person name="Perteguer M.J."/>
        </authorList>
    </citation>
    <scope>NUCLEOTIDE SEQUENCE [LARGE SCALE GENOMIC DNA]</scope>
    <source>
        <strain evidence="1">AL3</strain>
        <tissue evidence="1">Liver</tissue>
    </source>
</reference>
<dbReference type="EMBL" id="JBGFUD010017512">
    <property type="protein sequence ID" value="MFH4984427.1"/>
    <property type="molecule type" value="Genomic_DNA"/>
</dbReference>
<protein>
    <submittedName>
        <fullName evidence="1">Uncharacterized protein</fullName>
    </submittedName>
</protein>
<accession>A0ABD6F3Z3</accession>
<evidence type="ECO:0000313" key="2">
    <source>
        <dbReference type="Proteomes" id="UP001608902"/>
    </source>
</evidence>
<evidence type="ECO:0000313" key="1">
    <source>
        <dbReference type="EMBL" id="MFH4984427.1"/>
    </source>
</evidence>
<comment type="caution">
    <text evidence="1">The sequence shown here is derived from an EMBL/GenBank/DDBJ whole genome shotgun (WGS) entry which is preliminary data.</text>
</comment>